<dbReference type="Pfam" id="PF15405">
    <property type="entry name" value="PH_5"/>
    <property type="match status" value="1"/>
</dbReference>
<feature type="non-terminal residue" evidence="7">
    <location>
        <position position="1524"/>
    </location>
</feature>
<feature type="compositionally biased region" description="Polar residues" evidence="3">
    <location>
        <begin position="62"/>
        <end position="77"/>
    </location>
</feature>
<dbReference type="EMBL" id="JANBPK010000008">
    <property type="protein sequence ID" value="KAJ2936947.1"/>
    <property type="molecule type" value="Genomic_DNA"/>
</dbReference>
<reference evidence="7" key="1">
    <citation type="submission" date="2022-06" db="EMBL/GenBank/DDBJ databases">
        <title>Genome Sequence of Candolleomyces eurysporus.</title>
        <authorList>
            <person name="Buettner E."/>
        </authorList>
    </citation>
    <scope>NUCLEOTIDE SEQUENCE</scope>
    <source>
        <strain evidence="7">VTCC 930004</strain>
    </source>
</reference>
<dbReference type="Gene3D" id="1.20.900.10">
    <property type="entry name" value="Dbl homology (DH) domain"/>
    <property type="match status" value="2"/>
</dbReference>
<feature type="domain" description="CNH" evidence="6">
    <location>
        <begin position="1135"/>
        <end position="1446"/>
    </location>
</feature>
<dbReference type="GO" id="GO:0005085">
    <property type="term" value="F:guanyl-nucleotide exchange factor activity"/>
    <property type="evidence" value="ECO:0007669"/>
    <property type="project" value="UniProtKB-KW"/>
</dbReference>
<feature type="domain" description="DH" evidence="5">
    <location>
        <begin position="731"/>
        <end position="922"/>
    </location>
</feature>
<evidence type="ECO:0000256" key="2">
    <source>
        <dbReference type="ARBA" id="ARBA00022658"/>
    </source>
</evidence>
<dbReference type="Gene3D" id="2.30.29.30">
    <property type="entry name" value="Pleckstrin-homology domain (PH domain)/Phosphotyrosine-binding domain (PTB)"/>
    <property type="match status" value="1"/>
</dbReference>
<feature type="domain" description="DH" evidence="5">
    <location>
        <begin position="506"/>
        <end position="697"/>
    </location>
</feature>
<dbReference type="InterPro" id="IPR001180">
    <property type="entry name" value="CNH_dom"/>
</dbReference>
<dbReference type="InterPro" id="IPR011993">
    <property type="entry name" value="PH-like_dom_sf"/>
</dbReference>
<keyword evidence="8" id="KW-1185">Reference proteome</keyword>
<evidence type="ECO:0000313" key="7">
    <source>
        <dbReference type="EMBL" id="KAJ2936947.1"/>
    </source>
</evidence>
<evidence type="ECO:0000256" key="1">
    <source>
        <dbReference type="ARBA" id="ARBA00022553"/>
    </source>
</evidence>
<dbReference type="Proteomes" id="UP001140091">
    <property type="component" value="Unassembled WGS sequence"/>
</dbReference>
<dbReference type="InterPro" id="IPR035899">
    <property type="entry name" value="DBL_dom_sf"/>
</dbReference>
<dbReference type="InterPro" id="IPR001849">
    <property type="entry name" value="PH_domain"/>
</dbReference>
<keyword evidence="2" id="KW-0344">Guanine-nucleotide releasing factor</keyword>
<evidence type="ECO:0000256" key="3">
    <source>
        <dbReference type="SAM" id="MobiDB-lite"/>
    </source>
</evidence>
<name>A0A9W8JLZ4_9AGAR</name>
<feature type="region of interest" description="Disordered" evidence="3">
    <location>
        <begin position="25"/>
        <end position="143"/>
    </location>
</feature>
<sequence>MSGLNGDANHDDELEGLYRSVLAGYPIVPPQPTRTVSSSGRPVRPLPPTPGGGAGRPPIVPQGSSALDSAANSPIRNTQQPLPQLTTITIDPAPDVDHDDYASQPPPLDTHPSIPLDSDASATLGDGAAGQAWDPSIRPVSTNEYDLTDLPVYIRSPEDDPNAVSVLIDPYHGAASQSTLELSPEAPYQPEQPLYAQPEDGNYETTPGGPSYVPLPPEGDDRPPYHPPEPDYPEEHETVSDRARYLEDLSPSEASTFMSGEFPMLQRPVSLSSTGSNGTAALPYIDGPDAPSQDRFAASSSSWNNNNSNIPVRTVESNPSWNHAGPSNIARRVTNDLFALRNFDQTIEDSELLDTEDYEDPDQFLDLSLLSNIAVQLQLKVPRGTHVKGSIPYPGAFTGKDIVTSIHAILEQKLIRQHSWPKADRRVALQVARSLQKQLFFYEVEWNSRTLQDGVEDVYMFLDESENTMPERAELPSGVVTMLTKCYSIMCIEAHVLRDLPEYEISRQTIIHKLISKEEQYVQDLDTVEEVFIDPLRTANVVAYADEFVEEVFGNLLDLRDCNRRLLEVMSVRQREEAPIIKTIGDIFLHVATEFREHYPAYVGRRFLADKRITEELESNAEFRLFIEKCERGLAARGGEPRMDLRRYLNRPAEHLQKYPVLLEAVYHETPKDNPDGEFLLESITAIKNLQNVAQLRTFQSAMGKGPTGKWEWHDLLAPSMRKKFSKEESHRQSLIFELIKGEMAYVRDLENIETIYLRPLRNAEPPIIPTERLDQFLHDVFHNSQELYAHHRRLIDKLHEIQLEEHPRIKSITAAIFDAALNFREAYMEYIPSYPIAAYRIDEEMANNPRFKTFVGECIRHPDAGKHDVKAFVNRPIPRLLRYELLLKEILGSTPSYHDDRDAIPEVIELISSLARETQPGVESAKQKVELWRYNANLIFKTGEAVDMELLDENRSLLHAGKVLARPDNSIVELNNGWTELNALLFDNYLVLTKPREKDDVTKYMVYRRPIPLDLLELKSFTDGPTQRSAGLLRNLNGGAVNHRASEIDPRAVYPFTIQHSGRSWSITLYAETAQIRADWKQRLEEAQGLRQVVSDSNRVFEMETLSIDTFLLPLPGQAPPPQSNNWHDMGNFTGKVTCSVPFNTPDGRGLVAIGCAEGVWIGFRHDSRSMRRVLHVRMVSQCAMLEDFGLFLVLADRNLFAYHIEALVPNPMSPQSFTSQTPQKINGSKEVQFFSVGTLHGRTLVIYMNKKGADSVFHVVEPVIDKITERPKASSSGLLPSMLSRRNKSDWFRTYRDFSLTGESYDLIFLKAKIAVLCSKGFEIMDMIDSFKSVTIPQKDNPNLGPIARRCESCRPLGMFRCSEDEFLLCYDEFGLYVDKHGIPSRNTGVIEWEGLATRVALHAPYILLFDKRFIEIRNIDTCRLSQILPGTDIQCVWDGRGADSTPAAIPEGTDENMSQEPRVHAVMNVTDPVPNVRVRGITQHVFELVPTLPLYLPGALSSPSTVPYYPQSLDSALLFIY</sequence>
<dbReference type="SMART" id="SM00036">
    <property type="entry name" value="CNH"/>
    <property type="match status" value="1"/>
</dbReference>
<dbReference type="InterPro" id="IPR041675">
    <property type="entry name" value="PH_5"/>
</dbReference>
<organism evidence="7 8">
    <name type="scientific">Candolleomyces eurysporus</name>
    <dbReference type="NCBI Taxonomy" id="2828524"/>
    <lineage>
        <taxon>Eukaryota</taxon>
        <taxon>Fungi</taxon>
        <taxon>Dikarya</taxon>
        <taxon>Basidiomycota</taxon>
        <taxon>Agaricomycotina</taxon>
        <taxon>Agaricomycetes</taxon>
        <taxon>Agaricomycetidae</taxon>
        <taxon>Agaricales</taxon>
        <taxon>Agaricineae</taxon>
        <taxon>Psathyrellaceae</taxon>
        <taxon>Candolleomyces</taxon>
    </lineage>
</organism>
<protein>
    <recommendedName>
        <fullName evidence="9">Rho1 guanine nucleotide exchange factor 1</fullName>
    </recommendedName>
</protein>
<dbReference type="PANTHER" id="PTHR46572">
    <property type="entry name" value="RHO1 GDP-GTP EXCHANGE PROTEIN 1-RELATED"/>
    <property type="match status" value="1"/>
</dbReference>
<dbReference type="SUPFAM" id="SSF50729">
    <property type="entry name" value="PH domain-like"/>
    <property type="match status" value="1"/>
</dbReference>
<evidence type="ECO:0008006" key="9">
    <source>
        <dbReference type="Google" id="ProtNLM"/>
    </source>
</evidence>
<evidence type="ECO:0000259" key="6">
    <source>
        <dbReference type="PROSITE" id="PS50219"/>
    </source>
</evidence>
<dbReference type="InterPro" id="IPR000219">
    <property type="entry name" value="DH_dom"/>
</dbReference>
<comment type="caution">
    <text evidence="7">The sequence shown here is derived from an EMBL/GenBank/DDBJ whole genome shotgun (WGS) entry which is preliminary data.</text>
</comment>
<keyword evidence="1" id="KW-0597">Phosphoprotein</keyword>
<dbReference type="PROSITE" id="PS50003">
    <property type="entry name" value="PH_DOMAIN"/>
    <property type="match status" value="1"/>
</dbReference>
<proteinExistence type="predicted"/>
<dbReference type="InterPro" id="IPR052233">
    <property type="entry name" value="Rho-type_GEFs"/>
</dbReference>
<feature type="region of interest" description="Disordered" evidence="3">
    <location>
        <begin position="292"/>
        <end position="323"/>
    </location>
</feature>
<feature type="domain" description="PH" evidence="4">
    <location>
        <begin position="957"/>
        <end position="1090"/>
    </location>
</feature>
<evidence type="ECO:0000259" key="5">
    <source>
        <dbReference type="PROSITE" id="PS50010"/>
    </source>
</evidence>
<dbReference type="Pfam" id="PF00780">
    <property type="entry name" value="CNH"/>
    <property type="match status" value="1"/>
</dbReference>
<dbReference type="Pfam" id="PF00621">
    <property type="entry name" value="RhoGEF"/>
    <property type="match status" value="2"/>
</dbReference>
<dbReference type="SUPFAM" id="SSF48065">
    <property type="entry name" value="DBL homology domain (DH-domain)"/>
    <property type="match status" value="2"/>
</dbReference>
<dbReference type="PROSITE" id="PS50010">
    <property type="entry name" value="DH_2"/>
    <property type="match status" value="2"/>
</dbReference>
<accession>A0A9W8JLZ4</accession>
<feature type="region of interest" description="Disordered" evidence="3">
    <location>
        <begin position="176"/>
        <end position="238"/>
    </location>
</feature>
<dbReference type="SMART" id="SM00233">
    <property type="entry name" value="PH"/>
    <property type="match status" value="1"/>
</dbReference>
<dbReference type="PROSITE" id="PS50219">
    <property type="entry name" value="CNH"/>
    <property type="match status" value="1"/>
</dbReference>
<dbReference type="SMART" id="SM00325">
    <property type="entry name" value="RhoGEF"/>
    <property type="match status" value="2"/>
</dbReference>
<dbReference type="OrthoDB" id="2272012at2759"/>
<feature type="compositionally biased region" description="Low complexity" evidence="3">
    <location>
        <begin position="78"/>
        <end position="90"/>
    </location>
</feature>
<feature type="compositionally biased region" description="Low complexity" evidence="3">
    <location>
        <begin position="299"/>
        <end position="309"/>
    </location>
</feature>
<dbReference type="CDD" id="cd00160">
    <property type="entry name" value="RhoGEF"/>
    <property type="match status" value="2"/>
</dbReference>
<evidence type="ECO:0000259" key="4">
    <source>
        <dbReference type="PROSITE" id="PS50003"/>
    </source>
</evidence>
<evidence type="ECO:0000313" key="8">
    <source>
        <dbReference type="Proteomes" id="UP001140091"/>
    </source>
</evidence>
<gene>
    <name evidence="7" type="ORF">H1R20_g134</name>
</gene>
<dbReference type="PANTHER" id="PTHR46572:SF1">
    <property type="entry name" value="RHO1 GUANINE NUCLEOTIDE EXCHANGE FACTOR TUS1"/>
    <property type="match status" value="1"/>
</dbReference>